<dbReference type="Pfam" id="PF00494">
    <property type="entry name" value="SQS_PSY"/>
    <property type="match status" value="1"/>
</dbReference>
<evidence type="ECO:0000256" key="2">
    <source>
        <dbReference type="ARBA" id="ARBA00012396"/>
    </source>
</evidence>
<dbReference type="InterPro" id="IPR008949">
    <property type="entry name" value="Isoprenoid_synthase_dom_sf"/>
</dbReference>
<organism evidence="4 5">
    <name type="scientific">Riccia sorocarpa</name>
    <dbReference type="NCBI Taxonomy" id="122646"/>
    <lineage>
        <taxon>Eukaryota</taxon>
        <taxon>Viridiplantae</taxon>
        <taxon>Streptophyta</taxon>
        <taxon>Embryophyta</taxon>
        <taxon>Marchantiophyta</taxon>
        <taxon>Marchantiopsida</taxon>
        <taxon>Marchantiidae</taxon>
        <taxon>Marchantiales</taxon>
        <taxon>Ricciaceae</taxon>
        <taxon>Riccia</taxon>
    </lineage>
</organism>
<dbReference type="Gene3D" id="1.10.600.10">
    <property type="entry name" value="Farnesyl Diphosphate Synthase"/>
    <property type="match status" value="1"/>
</dbReference>
<dbReference type="EMBL" id="JBJQOH010000003">
    <property type="protein sequence ID" value="KAL3692378.1"/>
    <property type="molecule type" value="Genomic_DNA"/>
</dbReference>
<keyword evidence="3" id="KW-0125">Carotenoid biosynthesis</keyword>
<dbReference type="EC" id="2.5.1.32" evidence="2"/>
<dbReference type="GO" id="GO:0046905">
    <property type="term" value="F:15-cis-phytoene synthase activity"/>
    <property type="evidence" value="ECO:0007669"/>
    <property type="project" value="UniProtKB-EC"/>
</dbReference>
<proteinExistence type="predicted"/>
<dbReference type="GO" id="GO:0016117">
    <property type="term" value="P:carotenoid biosynthetic process"/>
    <property type="evidence" value="ECO:0007669"/>
    <property type="project" value="UniProtKB-KW"/>
</dbReference>
<dbReference type="AlphaFoldDB" id="A0ABD3HLS7"/>
<keyword evidence="5" id="KW-1185">Reference proteome</keyword>
<reference evidence="4 5" key="1">
    <citation type="submission" date="2024-09" db="EMBL/GenBank/DDBJ databases">
        <title>Chromosome-scale assembly of Riccia sorocarpa.</title>
        <authorList>
            <person name="Paukszto L."/>
        </authorList>
    </citation>
    <scope>NUCLEOTIDE SEQUENCE [LARGE SCALE GENOMIC DNA]</scope>
    <source>
        <strain evidence="4">LP-2024</strain>
        <tissue evidence="4">Aerial parts of the thallus</tissue>
    </source>
</reference>
<name>A0ABD3HLS7_9MARC</name>
<comment type="caution">
    <text evidence="4">The sequence shown here is derived from an EMBL/GenBank/DDBJ whole genome shotgun (WGS) entry which is preliminary data.</text>
</comment>
<protein>
    <recommendedName>
        <fullName evidence="2">15-cis-phytoene synthase</fullName>
        <ecNumber evidence="2">2.5.1.32</ecNumber>
    </recommendedName>
</protein>
<dbReference type="FunFam" id="1.10.600.10:FF:000022">
    <property type="entry name" value="NADH dehydrogenase complex assembly factor 6-like protein"/>
    <property type="match status" value="1"/>
</dbReference>
<evidence type="ECO:0000313" key="5">
    <source>
        <dbReference type="Proteomes" id="UP001633002"/>
    </source>
</evidence>
<accession>A0ABD3HLS7</accession>
<evidence type="ECO:0000256" key="1">
    <source>
        <dbReference type="ARBA" id="ARBA00001805"/>
    </source>
</evidence>
<dbReference type="SUPFAM" id="SSF48576">
    <property type="entry name" value="Terpenoid synthases"/>
    <property type="match status" value="1"/>
</dbReference>
<dbReference type="PANTHER" id="PTHR31480">
    <property type="entry name" value="BIFUNCTIONAL LYCOPENE CYCLASE/PHYTOENE SYNTHASE"/>
    <property type="match status" value="1"/>
</dbReference>
<dbReference type="Proteomes" id="UP001633002">
    <property type="component" value="Unassembled WGS sequence"/>
</dbReference>
<dbReference type="InterPro" id="IPR002060">
    <property type="entry name" value="Squ/phyt_synthse"/>
</dbReference>
<comment type="catalytic activity">
    <reaction evidence="1">
        <text>2 (2E,6E,10E)-geranylgeranyl diphosphate = 15-cis-phytoene + 2 diphosphate</text>
        <dbReference type="Rhea" id="RHEA:34475"/>
        <dbReference type="ChEBI" id="CHEBI:27787"/>
        <dbReference type="ChEBI" id="CHEBI:33019"/>
        <dbReference type="ChEBI" id="CHEBI:58756"/>
        <dbReference type="EC" id="2.5.1.32"/>
    </reaction>
</comment>
<sequence length="322" mass="35748">MRPSSGSCSDREYCDQGGTRKQQLTVVSMTTAPTAARQAFSYCVQQVRKYDYANYLCLLHLPPEVRKAAFAIRAFNVETAKVGDSVRESQLGVMRLMWWKEAVDGIYKKATPLDHPVVRALTSVISEQRLSKNWFSRLIDSRITDLEMTAPPVSMAEVERYAENTASVLLYLTLEAAGIRNTSADHAASHIGKAAGIGLLLRATPVHGSRRRTYIPVDIAAKYGLSQEDIYRGENRNALADAVHEVASFGHAHLKHARDLAGSVPKEAKIVLLPAVPAGVLLQSLEKCNFNVFDGRFQSGVYGVNPLWMQLLQRWHAFRGTY</sequence>
<gene>
    <name evidence="4" type="ORF">R1sor_006029</name>
</gene>
<evidence type="ECO:0000256" key="3">
    <source>
        <dbReference type="ARBA" id="ARBA00022746"/>
    </source>
</evidence>
<evidence type="ECO:0000313" key="4">
    <source>
        <dbReference type="EMBL" id="KAL3692378.1"/>
    </source>
</evidence>